<keyword evidence="2" id="KW-1185">Reference proteome</keyword>
<dbReference type="Gene3D" id="1.10.10.1400">
    <property type="entry name" value="Terminase, small subunit, N-terminal DNA-binding domain, HTH motif"/>
    <property type="match status" value="1"/>
</dbReference>
<evidence type="ECO:0000313" key="1">
    <source>
        <dbReference type="EMBL" id="MBA1144720.1"/>
    </source>
</evidence>
<dbReference type="InterPro" id="IPR005335">
    <property type="entry name" value="Terminase_ssu"/>
</dbReference>
<gene>
    <name evidence="1" type="ORF">H0241_31440</name>
</gene>
<comment type="caution">
    <text evidence="1">The sequence shown here is derived from an EMBL/GenBank/DDBJ whole genome shotgun (WGS) entry which is preliminary data.</text>
</comment>
<proteinExistence type="predicted"/>
<dbReference type="GO" id="GO:0051276">
    <property type="term" value="P:chromosome organization"/>
    <property type="evidence" value="ECO:0007669"/>
    <property type="project" value="InterPro"/>
</dbReference>
<dbReference type="EMBL" id="JACDTY010000027">
    <property type="protein sequence ID" value="MBA1144720.1"/>
    <property type="molecule type" value="Genomic_DNA"/>
</dbReference>
<accession>A0A838BGT4</accession>
<dbReference type="AlphaFoldDB" id="A0A838BGT4"/>
<dbReference type="Proteomes" id="UP000558284">
    <property type="component" value="Unassembled WGS sequence"/>
</dbReference>
<reference evidence="1 2" key="1">
    <citation type="submission" date="2020-07" db="EMBL/GenBank/DDBJ databases">
        <title>Definition of the novel symbiovar canariense within Mesorhizobium novociceri, a new species of genus Mesorhizobium nodulating Cicer canariense in the Caldera de Taburiente National Park (La Palma, Canary Islands).</title>
        <authorList>
            <person name="Leon-Barrios M."/>
            <person name="Perez-Yepez J."/>
            <person name="Flores-Felix J.D."/>
            <person name="Ramirez-Baena M.H."/>
            <person name="Pulido-Suarez L."/>
            <person name="Igual J.M."/>
            <person name="Velazquez E."/>
            <person name="Peix A."/>
        </authorList>
    </citation>
    <scope>NUCLEOTIDE SEQUENCE [LARGE SCALE GENOMIC DNA]</scope>
    <source>
        <strain evidence="1 2">CCANP35</strain>
    </source>
</reference>
<protein>
    <submittedName>
        <fullName evidence="1">Terminase small subunit</fullName>
    </submittedName>
</protein>
<dbReference type="InterPro" id="IPR038713">
    <property type="entry name" value="Terminase_Gp1_N_sf"/>
</dbReference>
<organism evidence="1 2">
    <name type="scientific">Mesorhizobium neociceri</name>
    <dbReference type="NCBI Taxonomy" id="1307853"/>
    <lineage>
        <taxon>Bacteria</taxon>
        <taxon>Pseudomonadati</taxon>
        <taxon>Pseudomonadota</taxon>
        <taxon>Alphaproteobacteria</taxon>
        <taxon>Hyphomicrobiales</taxon>
        <taxon>Phyllobacteriaceae</taxon>
        <taxon>Mesorhizobium</taxon>
    </lineage>
</organism>
<sequence length="162" mass="17300">MFQSNHLSTPAQTGETIIHASNATQAAKRAGYRDLAIQVQGSRLLSKVMVAEAIATRQAAIAPQAWCHPTTHCDRAGQDAFADIRKSVQWGRSPIDTEPENAKPNGVGNPVELVPSEMIDDDTAGAVSEAQLAQTGIPIKMHDKKSALVCAVSKGHPPLDLW</sequence>
<name>A0A838BGT4_9HYPH</name>
<dbReference type="Pfam" id="PF03592">
    <property type="entry name" value="Terminase_2"/>
    <property type="match status" value="1"/>
</dbReference>
<evidence type="ECO:0000313" key="2">
    <source>
        <dbReference type="Proteomes" id="UP000558284"/>
    </source>
</evidence>